<evidence type="ECO:0000259" key="2">
    <source>
        <dbReference type="Pfam" id="PF09098"/>
    </source>
</evidence>
<dbReference type="SUPFAM" id="SSF46626">
    <property type="entry name" value="Cytochrome c"/>
    <property type="match status" value="1"/>
</dbReference>
<reference evidence="3 4" key="1">
    <citation type="submission" date="2020-02" db="EMBL/GenBank/DDBJ databases">
        <title>Genomic and physiological characterization of two novel Nitrospinaceae genera.</title>
        <authorList>
            <person name="Mueller A.J."/>
            <person name="Jung M.-Y."/>
            <person name="Strachan C.R."/>
            <person name="Herbold C.W."/>
            <person name="Kirkegaard R.H."/>
            <person name="Daims H."/>
        </authorList>
    </citation>
    <scope>NUCLEOTIDE SEQUENCE [LARGE SCALE GENOMIC DNA]</scope>
    <source>
        <strain evidence="3">EB</strain>
    </source>
</reference>
<evidence type="ECO:0000313" key="4">
    <source>
        <dbReference type="Proteomes" id="UP000594688"/>
    </source>
</evidence>
<dbReference type="GO" id="GO:0009055">
    <property type="term" value="F:electron transfer activity"/>
    <property type="evidence" value="ECO:0007669"/>
    <property type="project" value="InterPro"/>
</dbReference>
<dbReference type="InterPro" id="IPR015182">
    <property type="entry name" value="QH-AmDH_asu_heme-bd_dom"/>
</dbReference>
<organism evidence="3 4">
    <name type="scientific">Candidatus Nitronauta litoralis</name>
    <dbReference type="NCBI Taxonomy" id="2705533"/>
    <lineage>
        <taxon>Bacteria</taxon>
        <taxon>Pseudomonadati</taxon>
        <taxon>Nitrospinota/Tectimicrobiota group</taxon>
        <taxon>Nitrospinota</taxon>
        <taxon>Nitrospinia</taxon>
        <taxon>Nitrospinales</taxon>
        <taxon>Nitrospinaceae</taxon>
        <taxon>Candidatus Nitronauta</taxon>
    </lineage>
</organism>
<gene>
    <name evidence="3" type="ORF">G3M70_03835</name>
</gene>
<dbReference type="KEGG" id="nli:G3M70_03835"/>
<dbReference type="Proteomes" id="UP000594688">
    <property type="component" value="Chromosome"/>
</dbReference>
<dbReference type="GO" id="GO:0020037">
    <property type="term" value="F:heme binding"/>
    <property type="evidence" value="ECO:0007669"/>
    <property type="project" value="InterPro"/>
</dbReference>
<name>A0A7T0FZR4_9BACT</name>
<accession>A0A7T0FZR4</accession>
<feature type="signal peptide" evidence="1">
    <location>
        <begin position="1"/>
        <end position="22"/>
    </location>
</feature>
<dbReference type="InterPro" id="IPR036909">
    <property type="entry name" value="Cyt_c-like_dom_sf"/>
</dbReference>
<feature type="chain" id="PRO_5032275751" description="Quinohemoprotein amine dehydrogenase alpha subunit haem binding domain-containing protein" evidence="1">
    <location>
        <begin position="23"/>
        <end position="121"/>
    </location>
</feature>
<dbReference type="EMBL" id="CP048685">
    <property type="protein sequence ID" value="QPJ61066.1"/>
    <property type="molecule type" value="Genomic_DNA"/>
</dbReference>
<dbReference type="Gene3D" id="1.10.760.10">
    <property type="entry name" value="Cytochrome c-like domain"/>
    <property type="match status" value="1"/>
</dbReference>
<feature type="domain" description="Quinohemoprotein amine dehydrogenase alpha subunit haem binding" evidence="2">
    <location>
        <begin position="32"/>
        <end position="99"/>
    </location>
</feature>
<proteinExistence type="predicted"/>
<sequence>MKLLRFWVIVILLNGWAHSCLAQSETLLKPGAGRDLVLATCTACHSELLVLKNHMTRDRWDETITWMQEKQGLWELSQEERKTILDYLAVHQGINDDGKAQTFNSSLYRYHYPPNPLVQQE</sequence>
<dbReference type="AlphaFoldDB" id="A0A7T0FZR4"/>
<protein>
    <recommendedName>
        <fullName evidence="2">Quinohemoprotein amine dehydrogenase alpha subunit haem binding domain-containing protein</fullName>
    </recommendedName>
</protein>
<dbReference type="Pfam" id="PF09098">
    <property type="entry name" value="Dehyd-heme_bind"/>
    <property type="match status" value="1"/>
</dbReference>
<evidence type="ECO:0000313" key="3">
    <source>
        <dbReference type="EMBL" id="QPJ61066.1"/>
    </source>
</evidence>
<evidence type="ECO:0000256" key="1">
    <source>
        <dbReference type="SAM" id="SignalP"/>
    </source>
</evidence>
<keyword evidence="1" id="KW-0732">Signal</keyword>